<evidence type="ECO:0000313" key="2">
    <source>
        <dbReference type="EMBL" id="OWY90761.1"/>
    </source>
</evidence>
<proteinExistence type="predicted"/>
<name>A0A225UCS8_9STRA</name>
<organism evidence="2 3">
    <name type="scientific">Phytophthora megakarya</name>
    <dbReference type="NCBI Taxonomy" id="4795"/>
    <lineage>
        <taxon>Eukaryota</taxon>
        <taxon>Sar</taxon>
        <taxon>Stramenopiles</taxon>
        <taxon>Oomycota</taxon>
        <taxon>Peronosporomycetes</taxon>
        <taxon>Peronosporales</taxon>
        <taxon>Peronosporaceae</taxon>
        <taxon>Phytophthora</taxon>
    </lineage>
</organism>
<reference evidence="2" key="1">
    <citation type="journal article" date="2017" name="Genome Biol. Evol.">
        <title>Phytophthora megakarya and P. palmivora, closely related causal agents of cacao black pod rot, underwent increases in genome sizes and gene numbers by different mechanisms.</title>
        <authorList>
            <person name="Ali S.S."/>
            <person name="Shao J."/>
            <person name="Lary D.J."/>
            <person name="Kronmiller B."/>
            <person name="Shen D."/>
            <person name="Strem M.D."/>
            <person name="Amoako-Attah I."/>
            <person name="Akrofi A.Y."/>
            <person name="Begoude B.A."/>
            <person name="Ten Hoopen G.M."/>
            <person name="Coulibaly K."/>
            <person name="Kebe B.I."/>
            <person name="Melnick R.L."/>
            <person name="Guiltinan M.J."/>
            <person name="Tyler B.M."/>
            <person name="Meinhardt L.W."/>
            <person name="Bailey B.A."/>
        </authorList>
    </citation>
    <scope>NUCLEOTIDE SEQUENCE</scope>
    <source>
        <strain evidence="2">Zdho120</strain>
    </source>
</reference>
<comment type="caution">
    <text evidence="2">The sequence shown here is derived from an EMBL/GenBank/DDBJ whole genome shotgun (WGS) entry which is preliminary data.</text>
</comment>
<feature type="non-terminal residue" evidence="2">
    <location>
        <position position="1"/>
    </location>
</feature>
<evidence type="ECO:0000313" key="3">
    <source>
        <dbReference type="Proteomes" id="UP000198211"/>
    </source>
</evidence>
<reference evidence="2" key="3">
    <citation type="submission" date="2017-03" db="EMBL/GenBank/DDBJ databases">
        <authorList>
            <person name="Afonso C.L."/>
            <person name="Miller P.J."/>
            <person name="Scott M.A."/>
            <person name="Spackman E."/>
            <person name="Goraichik I."/>
            <person name="Dimitrov K.M."/>
            <person name="Suarez D.L."/>
            <person name="Swayne D.E."/>
        </authorList>
    </citation>
    <scope>NUCLEOTIDE SEQUENCE</scope>
    <source>
        <strain evidence="2">Zdho120</strain>
    </source>
</reference>
<gene>
    <name evidence="2" type="ORF">PHMEG_00040967</name>
    <name evidence="1" type="ORF">PHMEG_00040977</name>
</gene>
<dbReference type="AlphaFoldDB" id="A0A225UCS8"/>
<protein>
    <submittedName>
        <fullName evidence="2">Uncharacterized protein</fullName>
    </submittedName>
</protein>
<dbReference type="Proteomes" id="UP000198211">
    <property type="component" value="Unassembled WGS sequence"/>
</dbReference>
<evidence type="ECO:0000313" key="1">
    <source>
        <dbReference type="EMBL" id="OWY90752.1"/>
    </source>
</evidence>
<keyword evidence="3" id="KW-1185">Reference proteome</keyword>
<dbReference type="EMBL" id="NBNE01021993">
    <property type="protein sequence ID" value="OWY90752.1"/>
    <property type="molecule type" value="Genomic_DNA"/>
</dbReference>
<sequence length="66" mass="7598">MALSCSEFETLPSTSPFRPLRPFRTRVSVRGESKLSRGTWVLTRTPGRNTMRPTSFLLKDPLLNRF</sequence>
<reference evidence="3" key="2">
    <citation type="submission" date="2017-03" db="EMBL/GenBank/DDBJ databases">
        <title>Phytopthora megakarya and P. palmivora, two closely related causual agents of cacao black pod achieved similar genome size and gene model numbers by different mechanisms.</title>
        <authorList>
            <person name="Ali S."/>
            <person name="Shao J."/>
            <person name="Larry D.J."/>
            <person name="Kronmiller B."/>
            <person name="Shen D."/>
            <person name="Strem M.D."/>
            <person name="Melnick R.L."/>
            <person name="Guiltinan M.J."/>
            <person name="Tyler B.M."/>
            <person name="Meinhardt L.W."/>
            <person name="Bailey B.A."/>
        </authorList>
    </citation>
    <scope>NUCLEOTIDE SEQUENCE [LARGE SCALE GENOMIC DNA]</scope>
    <source>
        <strain evidence="3">zdho120</strain>
    </source>
</reference>
<dbReference type="EMBL" id="NBNE01021978">
    <property type="protein sequence ID" value="OWY90761.1"/>
    <property type="molecule type" value="Genomic_DNA"/>
</dbReference>
<accession>A0A225UCS8</accession>